<evidence type="ECO:0000313" key="2">
    <source>
        <dbReference type="EMBL" id="UTI66034.1"/>
    </source>
</evidence>
<dbReference type="RefSeq" id="WP_254572712.1">
    <property type="nucleotide sequence ID" value="NZ_CP098502.1"/>
</dbReference>
<accession>A0ABY5DWV7</accession>
<keyword evidence="2" id="KW-0378">Hydrolase</keyword>
<proteinExistence type="predicted"/>
<feature type="chain" id="PRO_5045661306" evidence="1">
    <location>
        <begin position="25"/>
        <end position="287"/>
    </location>
</feature>
<dbReference type="GO" id="GO:0008233">
    <property type="term" value="F:peptidase activity"/>
    <property type="evidence" value="ECO:0007669"/>
    <property type="project" value="UniProtKB-KW"/>
</dbReference>
<name>A0ABY5DWV7_9ACTN</name>
<dbReference type="GO" id="GO:0006508">
    <property type="term" value="P:proteolysis"/>
    <property type="evidence" value="ECO:0007669"/>
    <property type="project" value="UniProtKB-KW"/>
</dbReference>
<evidence type="ECO:0000313" key="3">
    <source>
        <dbReference type="Proteomes" id="UP001056035"/>
    </source>
</evidence>
<reference evidence="2 3" key="1">
    <citation type="submission" date="2022-06" db="EMBL/GenBank/DDBJ databases">
        <title>Paraconexibacter antarcticus.</title>
        <authorList>
            <person name="Kim C.S."/>
        </authorList>
    </citation>
    <scope>NUCLEOTIDE SEQUENCE [LARGE SCALE GENOMIC DNA]</scope>
    <source>
        <strain evidence="2 3">02-257</strain>
    </source>
</reference>
<dbReference type="EMBL" id="CP098502">
    <property type="protein sequence ID" value="UTI66034.1"/>
    <property type="molecule type" value="Genomic_DNA"/>
</dbReference>
<organism evidence="2 3">
    <name type="scientific">Paraconexibacter antarcticus</name>
    <dbReference type="NCBI Taxonomy" id="2949664"/>
    <lineage>
        <taxon>Bacteria</taxon>
        <taxon>Bacillati</taxon>
        <taxon>Actinomycetota</taxon>
        <taxon>Thermoleophilia</taxon>
        <taxon>Solirubrobacterales</taxon>
        <taxon>Paraconexibacteraceae</taxon>
        <taxon>Paraconexibacter</taxon>
    </lineage>
</organism>
<gene>
    <name evidence="2" type="ORF">NBH00_07470</name>
</gene>
<evidence type="ECO:0000256" key="1">
    <source>
        <dbReference type="SAM" id="SignalP"/>
    </source>
</evidence>
<keyword evidence="1" id="KW-0732">Signal</keyword>
<sequence>MSLRTVVLACACTVGLAGPTAASASPSFAPASTATIHPGVQTFTAGAQCTANFVYSDAAGDVFLGQAAHCAGTGSSTQTDGCTSPSLPLGTPVDIGGSEPGTLVYSSWLTMQARGEKDPDTCAYNDLALVKVAAADVGKVNPTVPFWGGPAGLATTAPATGSTVLSYGNSELRAGITALSPKQGLLLQNAGGGWSHEVFTITPGIPGDSGSAFLDASGHALGVLSTLGLLPLPGENGVGDLPRELAYASAHGPFGAVALEHGTEPFKGPLPGALLSGGTTTALGRAG</sequence>
<dbReference type="SUPFAM" id="SSF50494">
    <property type="entry name" value="Trypsin-like serine proteases"/>
    <property type="match status" value="1"/>
</dbReference>
<dbReference type="Proteomes" id="UP001056035">
    <property type="component" value="Chromosome"/>
</dbReference>
<feature type="signal peptide" evidence="1">
    <location>
        <begin position="1"/>
        <end position="24"/>
    </location>
</feature>
<keyword evidence="2" id="KW-0645">Protease</keyword>
<dbReference type="InterPro" id="IPR009003">
    <property type="entry name" value="Peptidase_S1_PA"/>
</dbReference>
<keyword evidence="3" id="KW-1185">Reference proteome</keyword>
<protein>
    <submittedName>
        <fullName evidence="2">Serine protease</fullName>
    </submittedName>
</protein>